<dbReference type="GeneID" id="20344103"/>
<dbReference type="Proteomes" id="UP000006039">
    <property type="component" value="Unassembled WGS sequence"/>
</dbReference>
<sequence>MKVPILAAVGDESPLPFLVSLFDPKTSVKLPPLDLGRSPRDTVTEILHASTSKEHGVVFRFAIEVGVKKRQREEFEWRKMEGDKEYSTHEASSRYTLHRLSSNPTAPSSSSFSPLDNAQTVAELTFRNVLNLKHTFTLELKGAGITGELGDRWTLMVVMTSLGLRWLRRNGRTKKATVGAAQKIHSKLAVERGGAGQDGMGPVP</sequence>
<evidence type="ECO:0000256" key="1">
    <source>
        <dbReference type="SAM" id="MobiDB-lite"/>
    </source>
</evidence>
<reference evidence="3" key="4">
    <citation type="journal article" date="2015" name="G3 (Bethesda)">
        <title>Genome sequences of three phytopathogenic species of the Magnaporthaceae family of fungi.</title>
        <authorList>
            <person name="Okagaki L.H."/>
            <person name="Nunes C.C."/>
            <person name="Sailsbery J."/>
            <person name="Clay B."/>
            <person name="Brown D."/>
            <person name="John T."/>
            <person name="Oh Y."/>
            <person name="Young N."/>
            <person name="Fitzgerald M."/>
            <person name="Haas B.J."/>
            <person name="Zeng Q."/>
            <person name="Young S."/>
            <person name="Adiconis X."/>
            <person name="Fan L."/>
            <person name="Levin J.Z."/>
            <person name="Mitchell T.K."/>
            <person name="Okubara P.A."/>
            <person name="Farman M.L."/>
            <person name="Kohn L.M."/>
            <person name="Birren B."/>
            <person name="Ma L.-J."/>
            <person name="Dean R.A."/>
        </authorList>
    </citation>
    <scope>NUCLEOTIDE SEQUENCE</scope>
    <source>
        <strain evidence="3">R3-111a-1</strain>
    </source>
</reference>
<dbReference type="AlphaFoldDB" id="J3NQT9"/>
<keyword evidence="4" id="KW-1185">Reference proteome</keyword>
<evidence type="ECO:0000313" key="3">
    <source>
        <dbReference type="EnsemblFungi" id="EJT78545"/>
    </source>
</evidence>
<protein>
    <submittedName>
        <fullName evidence="2 3">Uncharacterized protein</fullName>
    </submittedName>
</protein>
<dbReference type="eggNOG" id="ENOG502SP9W">
    <property type="taxonomic scope" value="Eukaryota"/>
</dbReference>
<dbReference type="EnsemblFungi" id="EJT78545">
    <property type="protein sequence ID" value="EJT78545"/>
    <property type="gene ID" value="GGTG_03645"/>
</dbReference>
<dbReference type="EMBL" id="GL385396">
    <property type="protein sequence ID" value="EJT78545.1"/>
    <property type="molecule type" value="Genomic_DNA"/>
</dbReference>
<accession>J3NQT9</accession>
<reference evidence="2" key="2">
    <citation type="submission" date="2010-07" db="EMBL/GenBank/DDBJ databases">
        <authorList>
            <consortium name="The Broad Institute Genome Sequencing Platform"/>
            <consortium name="Broad Institute Genome Sequencing Center for Infectious Disease"/>
            <person name="Ma L.-J."/>
            <person name="Dead R."/>
            <person name="Young S."/>
            <person name="Zeng Q."/>
            <person name="Koehrsen M."/>
            <person name="Alvarado L."/>
            <person name="Berlin A."/>
            <person name="Chapman S.B."/>
            <person name="Chen Z."/>
            <person name="Freedman E."/>
            <person name="Gellesch M."/>
            <person name="Goldberg J."/>
            <person name="Griggs A."/>
            <person name="Gujja S."/>
            <person name="Heilman E.R."/>
            <person name="Heiman D."/>
            <person name="Hepburn T."/>
            <person name="Howarth C."/>
            <person name="Jen D."/>
            <person name="Larson L."/>
            <person name="Mehta T."/>
            <person name="Neiman D."/>
            <person name="Pearson M."/>
            <person name="Roberts A."/>
            <person name="Saif S."/>
            <person name="Shea T."/>
            <person name="Shenoy N."/>
            <person name="Sisk P."/>
            <person name="Stolte C."/>
            <person name="Sykes S."/>
            <person name="Walk T."/>
            <person name="White J."/>
            <person name="Yandava C."/>
            <person name="Haas B."/>
            <person name="Nusbaum C."/>
            <person name="Birren B."/>
        </authorList>
    </citation>
    <scope>NUCLEOTIDE SEQUENCE</scope>
    <source>
        <strain evidence="2">R3-111a-1</strain>
    </source>
</reference>
<reference evidence="3" key="5">
    <citation type="submission" date="2018-04" db="UniProtKB">
        <authorList>
            <consortium name="EnsemblFungi"/>
        </authorList>
    </citation>
    <scope>IDENTIFICATION</scope>
    <source>
        <strain evidence="3">R3-111a-1</strain>
    </source>
</reference>
<feature type="compositionally biased region" description="Low complexity" evidence="1">
    <location>
        <begin position="101"/>
        <end position="114"/>
    </location>
</feature>
<proteinExistence type="predicted"/>
<name>J3NQT9_GAET3</name>
<dbReference type="RefSeq" id="XP_009219690.1">
    <property type="nucleotide sequence ID" value="XM_009221426.1"/>
</dbReference>
<feature type="region of interest" description="Disordered" evidence="1">
    <location>
        <begin position="88"/>
        <end position="115"/>
    </location>
</feature>
<dbReference type="HOGENOM" id="CLU_1343325_0_0_1"/>
<evidence type="ECO:0000313" key="2">
    <source>
        <dbReference type="EMBL" id="EJT78545.1"/>
    </source>
</evidence>
<organism evidence="2">
    <name type="scientific">Gaeumannomyces tritici (strain R3-111a-1)</name>
    <name type="common">Wheat and barley take-all root rot fungus</name>
    <name type="synonym">Gaeumannomyces graminis var. tritici</name>
    <dbReference type="NCBI Taxonomy" id="644352"/>
    <lineage>
        <taxon>Eukaryota</taxon>
        <taxon>Fungi</taxon>
        <taxon>Dikarya</taxon>
        <taxon>Ascomycota</taxon>
        <taxon>Pezizomycotina</taxon>
        <taxon>Sordariomycetes</taxon>
        <taxon>Sordariomycetidae</taxon>
        <taxon>Magnaporthales</taxon>
        <taxon>Magnaporthaceae</taxon>
        <taxon>Gaeumannomyces</taxon>
    </lineage>
</organism>
<dbReference type="OrthoDB" id="5073671at2759"/>
<dbReference type="STRING" id="644352.J3NQT9"/>
<dbReference type="VEuPathDB" id="FungiDB:GGTG_03645"/>
<evidence type="ECO:0000313" key="4">
    <source>
        <dbReference type="Proteomes" id="UP000006039"/>
    </source>
</evidence>
<gene>
    <name evidence="3" type="primary">20344103</name>
    <name evidence="2" type="ORF">GGTG_03645</name>
</gene>
<reference evidence="4" key="1">
    <citation type="submission" date="2010-07" db="EMBL/GenBank/DDBJ databases">
        <title>The genome sequence of Gaeumannomyces graminis var. tritici strain R3-111a-1.</title>
        <authorList>
            <consortium name="The Broad Institute Genome Sequencing Platform"/>
            <person name="Ma L.-J."/>
            <person name="Dead R."/>
            <person name="Young S."/>
            <person name="Zeng Q."/>
            <person name="Koehrsen M."/>
            <person name="Alvarado L."/>
            <person name="Berlin A."/>
            <person name="Chapman S.B."/>
            <person name="Chen Z."/>
            <person name="Freedman E."/>
            <person name="Gellesch M."/>
            <person name="Goldberg J."/>
            <person name="Griggs A."/>
            <person name="Gujja S."/>
            <person name="Heilman E.R."/>
            <person name="Heiman D."/>
            <person name="Hepburn T."/>
            <person name="Howarth C."/>
            <person name="Jen D."/>
            <person name="Larson L."/>
            <person name="Mehta T."/>
            <person name="Neiman D."/>
            <person name="Pearson M."/>
            <person name="Roberts A."/>
            <person name="Saif S."/>
            <person name="Shea T."/>
            <person name="Shenoy N."/>
            <person name="Sisk P."/>
            <person name="Stolte C."/>
            <person name="Sykes S."/>
            <person name="Walk T."/>
            <person name="White J."/>
            <person name="Yandava C."/>
            <person name="Haas B."/>
            <person name="Nusbaum C."/>
            <person name="Birren B."/>
        </authorList>
    </citation>
    <scope>NUCLEOTIDE SEQUENCE [LARGE SCALE GENOMIC DNA]</scope>
    <source>
        <strain evidence="4">R3-111a-1</strain>
    </source>
</reference>
<reference evidence="2" key="3">
    <citation type="submission" date="2010-09" db="EMBL/GenBank/DDBJ databases">
        <title>Annotation of Gaeumannomyces graminis var. tritici R3-111a-1.</title>
        <authorList>
            <consortium name="The Broad Institute Genome Sequencing Platform"/>
            <person name="Ma L.-J."/>
            <person name="Dead R."/>
            <person name="Young S.K."/>
            <person name="Zeng Q."/>
            <person name="Gargeya S."/>
            <person name="Fitzgerald M."/>
            <person name="Haas B."/>
            <person name="Abouelleil A."/>
            <person name="Alvarado L."/>
            <person name="Arachchi H.M."/>
            <person name="Berlin A."/>
            <person name="Brown A."/>
            <person name="Chapman S.B."/>
            <person name="Chen Z."/>
            <person name="Dunbar C."/>
            <person name="Freedman E."/>
            <person name="Gearin G."/>
            <person name="Gellesch M."/>
            <person name="Goldberg J."/>
            <person name="Griggs A."/>
            <person name="Gujja S."/>
            <person name="Heiman D."/>
            <person name="Howarth C."/>
            <person name="Larson L."/>
            <person name="Lui A."/>
            <person name="MacDonald P.J.P."/>
            <person name="Mehta T."/>
            <person name="Montmayeur A."/>
            <person name="Murphy C."/>
            <person name="Neiman D."/>
            <person name="Pearson M."/>
            <person name="Priest M."/>
            <person name="Roberts A."/>
            <person name="Saif S."/>
            <person name="Shea T."/>
            <person name="Shenoy N."/>
            <person name="Sisk P."/>
            <person name="Stolte C."/>
            <person name="Sykes S."/>
            <person name="Yandava C."/>
            <person name="Wortman J."/>
            <person name="Nusbaum C."/>
            <person name="Birren B."/>
        </authorList>
    </citation>
    <scope>NUCLEOTIDE SEQUENCE</scope>
    <source>
        <strain evidence="2">R3-111a-1</strain>
    </source>
</reference>